<feature type="transmembrane region" description="Helical" evidence="1">
    <location>
        <begin position="44"/>
        <end position="76"/>
    </location>
</feature>
<dbReference type="SUPFAM" id="SSF82866">
    <property type="entry name" value="Multidrug efflux transporter AcrB transmembrane domain"/>
    <property type="match status" value="1"/>
</dbReference>
<dbReference type="RefSeq" id="WP_066081485.1">
    <property type="nucleotide sequence ID" value="NZ_UGQS01000002.1"/>
</dbReference>
<protein>
    <submittedName>
        <fullName evidence="2">Uncharacterized protein</fullName>
    </submittedName>
</protein>
<gene>
    <name evidence="2" type="ORF">NCTC10295_01612</name>
</gene>
<proteinExistence type="predicted"/>
<keyword evidence="1" id="KW-1133">Transmembrane helix</keyword>
<feature type="transmembrane region" description="Helical" evidence="1">
    <location>
        <begin position="20"/>
        <end position="38"/>
    </location>
</feature>
<dbReference type="Proteomes" id="UP000254651">
    <property type="component" value="Unassembled WGS sequence"/>
</dbReference>
<dbReference type="AlphaFoldDB" id="A0A378UHN9"/>
<dbReference type="EMBL" id="UGQS01000002">
    <property type="protein sequence ID" value="STZ76827.1"/>
    <property type="molecule type" value="Genomic_DNA"/>
</dbReference>
<evidence type="ECO:0000313" key="2">
    <source>
        <dbReference type="EMBL" id="STZ76827.1"/>
    </source>
</evidence>
<keyword evidence="1" id="KW-0812">Transmembrane</keyword>
<evidence type="ECO:0000256" key="1">
    <source>
        <dbReference type="SAM" id="Phobius"/>
    </source>
</evidence>
<evidence type="ECO:0000313" key="3">
    <source>
        <dbReference type="Proteomes" id="UP000254651"/>
    </source>
</evidence>
<keyword evidence="3" id="KW-1185">Reference proteome</keyword>
<sequence>MQDMGDPDTDDLYMEAVEGFMMLTIFVVSVAIFVYLWIAGGSFLMAAVVWLVIMLIFGVAIGMVATVVGMLIVWWLRARHRFLEERAQAKAAKAAAKSAKIQR</sequence>
<name>A0A378UHN9_BERDE</name>
<accession>A0A378UHN9</accession>
<reference evidence="2 3" key="1">
    <citation type="submission" date="2018-06" db="EMBL/GenBank/DDBJ databases">
        <authorList>
            <consortium name="Pathogen Informatics"/>
            <person name="Doyle S."/>
        </authorList>
    </citation>
    <scope>NUCLEOTIDE SEQUENCE [LARGE SCALE GENOMIC DNA]</scope>
    <source>
        <strain evidence="2 3">NCTC10295</strain>
    </source>
</reference>
<organism evidence="2 3">
    <name type="scientific">Bergeriella denitrificans</name>
    <name type="common">Neisseria denitrificans</name>
    <dbReference type="NCBI Taxonomy" id="494"/>
    <lineage>
        <taxon>Bacteria</taxon>
        <taxon>Pseudomonadati</taxon>
        <taxon>Pseudomonadota</taxon>
        <taxon>Betaproteobacteria</taxon>
        <taxon>Neisseriales</taxon>
        <taxon>Neisseriaceae</taxon>
        <taxon>Bergeriella</taxon>
    </lineage>
</organism>
<keyword evidence="1" id="KW-0472">Membrane</keyword>